<dbReference type="Gene3D" id="1.20.120.50">
    <property type="entry name" value="Hemerythrin-like"/>
    <property type="match status" value="1"/>
</dbReference>
<dbReference type="Proteomes" id="UP000199263">
    <property type="component" value="Unassembled WGS sequence"/>
</dbReference>
<keyword evidence="6" id="KW-1185">Reference proteome</keyword>
<feature type="domain" description="Hemerythrin-like" evidence="4">
    <location>
        <begin position="12"/>
        <end position="126"/>
    </location>
</feature>
<dbReference type="InterPro" id="IPR012827">
    <property type="entry name" value="Hemerythrin_metal-bd"/>
</dbReference>
<dbReference type="AlphaFoldDB" id="A0A1I1NRY5"/>
<dbReference type="InterPro" id="IPR012312">
    <property type="entry name" value="Hemerythrin-like"/>
</dbReference>
<protein>
    <submittedName>
        <fullName evidence="5">Hemerythrin</fullName>
    </submittedName>
</protein>
<dbReference type="NCBIfam" id="TIGR02481">
    <property type="entry name" value="hemeryth_dom"/>
    <property type="match status" value="1"/>
</dbReference>
<name>A0A1I1NRY5_9CLOT</name>
<keyword evidence="2" id="KW-0479">Metal-binding</keyword>
<dbReference type="NCBIfam" id="NF033749">
    <property type="entry name" value="bact_hemeryth"/>
    <property type="match status" value="1"/>
</dbReference>
<evidence type="ECO:0000259" key="4">
    <source>
        <dbReference type="Pfam" id="PF01814"/>
    </source>
</evidence>
<dbReference type="PANTHER" id="PTHR37164:SF1">
    <property type="entry name" value="BACTERIOHEMERYTHRIN"/>
    <property type="match status" value="1"/>
</dbReference>
<dbReference type="Pfam" id="PF01814">
    <property type="entry name" value="Hemerythrin"/>
    <property type="match status" value="1"/>
</dbReference>
<proteinExistence type="inferred from homology"/>
<keyword evidence="3" id="KW-0408">Iron</keyword>
<evidence type="ECO:0000256" key="2">
    <source>
        <dbReference type="ARBA" id="ARBA00022723"/>
    </source>
</evidence>
<gene>
    <name evidence="5" type="ORF">SAMN05421842_11662</name>
</gene>
<evidence type="ECO:0000313" key="6">
    <source>
        <dbReference type="Proteomes" id="UP000199263"/>
    </source>
</evidence>
<evidence type="ECO:0000313" key="5">
    <source>
        <dbReference type="EMBL" id="SFD00287.1"/>
    </source>
</evidence>
<dbReference type="OrthoDB" id="9797092at2"/>
<dbReference type="GO" id="GO:0046872">
    <property type="term" value="F:metal ion binding"/>
    <property type="evidence" value="ECO:0007669"/>
    <property type="project" value="UniProtKB-KW"/>
</dbReference>
<dbReference type="EMBL" id="FOMG01000016">
    <property type="protein sequence ID" value="SFD00287.1"/>
    <property type="molecule type" value="Genomic_DNA"/>
</dbReference>
<dbReference type="STRING" id="119641.SAMN05421842_11662"/>
<comment type="similarity">
    <text evidence="1">Belongs to the hemerythrin family.</text>
</comment>
<evidence type="ECO:0000256" key="1">
    <source>
        <dbReference type="ARBA" id="ARBA00010587"/>
    </source>
</evidence>
<dbReference type="CDD" id="cd12107">
    <property type="entry name" value="Hemerythrin"/>
    <property type="match status" value="1"/>
</dbReference>
<dbReference type="InterPro" id="IPR035938">
    <property type="entry name" value="Hemerythrin-like_sf"/>
</dbReference>
<sequence length="132" mass="16018">MNSWSDRYSIDVELIDTQHKKLFEILDRSYDLLLNKFQLDKYDKIIEILTELKDYTVYHFKCEEEYQLSIGYTKFLSHKIIHDGFIKRLEEVNLSEIDQDQDEYLKELLDFVQKWIVEHILGVDKEIPNNIK</sequence>
<accession>A0A1I1NRY5</accession>
<reference evidence="5 6" key="1">
    <citation type="submission" date="2016-10" db="EMBL/GenBank/DDBJ databases">
        <authorList>
            <person name="de Groot N.N."/>
        </authorList>
    </citation>
    <scope>NUCLEOTIDE SEQUENCE [LARGE SCALE GENOMIC DNA]</scope>
    <source>
        <strain evidence="5 6">DSM 12992</strain>
    </source>
</reference>
<evidence type="ECO:0000256" key="3">
    <source>
        <dbReference type="ARBA" id="ARBA00023004"/>
    </source>
</evidence>
<dbReference type="RefSeq" id="WP_090091725.1">
    <property type="nucleotide sequence ID" value="NZ_FOMG01000016.1"/>
</dbReference>
<dbReference type="SUPFAM" id="SSF47188">
    <property type="entry name" value="Hemerythrin-like"/>
    <property type="match status" value="1"/>
</dbReference>
<dbReference type="PANTHER" id="PTHR37164">
    <property type="entry name" value="BACTERIOHEMERYTHRIN"/>
    <property type="match status" value="1"/>
</dbReference>
<organism evidence="5 6">
    <name type="scientific">Clostridium uliginosum</name>
    <dbReference type="NCBI Taxonomy" id="119641"/>
    <lineage>
        <taxon>Bacteria</taxon>
        <taxon>Bacillati</taxon>
        <taxon>Bacillota</taxon>
        <taxon>Clostridia</taxon>
        <taxon>Eubacteriales</taxon>
        <taxon>Clostridiaceae</taxon>
        <taxon>Clostridium</taxon>
    </lineage>
</organism>
<dbReference type="InterPro" id="IPR050669">
    <property type="entry name" value="Hemerythrin"/>
</dbReference>